<feature type="transmembrane region" description="Helical" evidence="1">
    <location>
        <begin position="12"/>
        <end position="35"/>
    </location>
</feature>
<organism evidence="2">
    <name type="scientific">Lotus japonicus</name>
    <name type="common">Lotus corniculatus var. japonicus</name>
    <dbReference type="NCBI Taxonomy" id="34305"/>
    <lineage>
        <taxon>Eukaryota</taxon>
        <taxon>Viridiplantae</taxon>
        <taxon>Streptophyta</taxon>
        <taxon>Embryophyta</taxon>
        <taxon>Tracheophyta</taxon>
        <taxon>Spermatophyta</taxon>
        <taxon>Magnoliopsida</taxon>
        <taxon>eudicotyledons</taxon>
        <taxon>Gunneridae</taxon>
        <taxon>Pentapetalae</taxon>
        <taxon>rosids</taxon>
        <taxon>fabids</taxon>
        <taxon>Fabales</taxon>
        <taxon>Fabaceae</taxon>
        <taxon>Papilionoideae</taxon>
        <taxon>50 kb inversion clade</taxon>
        <taxon>NPAAA clade</taxon>
        <taxon>Hologalegina</taxon>
        <taxon>robinioid clade</taxon>
        <taxon>Loteae</taxon>
        <taxon>Lotus</taxon>
    </lineage>
</organism>
<evidence type="ECO:0000256" key="1">
    <source>
        <dbReference type="SAM" id="Phobius"/>
    </source>
</evidence>
<accession>I3SEY2</accession>
<evidence type="ECO:0000313" key="2">
    <source>
        <dbReference type="EMBL" id="AFK38824.1"/>
    </source>
</evidence>
<protein>
    <submittedName>
        <fullName evidence="2">Uncharacterized protein</fullName>
    </submittedName>
</protein>
<keyword evidence="1" id="KW-0472">Membrane</keyword>
<keyword evidence="1" id="KW-1133">Transmembrane helix</keyword>
<dbReference type="AlphaFoldDB" id="I3SEY2"/>
<proteinExistence type="evidence at transcript level"/>
<name>I3SEY2_LOTJA</name>
<dbReference type="EMBL" id="BT139029">
    <property type="protein sequence ID" value="AFK38824.1"/>
    <property type="molecule type" value="mRNA"/>
</dbReference>
<reference evidence="2" key="1">
    <citation type="submission" date="2012-05" db="EMBL/GenBank/DDBJ databases">
        <authorList>
            <person name="Krishnakumar V."/>
            <person name="Cheung F."/>
            <person name="Xiao Y."/>
            <person name="Chan A."/>
            <person name="Moskal W.A."/>
            <person name="Town C.D."/>
        </authorList>
    </citation>
    <scope>NUCLEOTIDE SEQUENCE</scope>
</reference>
<sequence length="38" mass="4267">MEDQMRVEDSGVGYGWLELLILVVMVIALIHQLYFGAG</sequence>
<keyword evidence="1" id="KW-0812">Transmembrane</keyword>